<dbReference type="GO" id="GO:0006606">
    <property type="term" value="P:protein import into nucleus"/>
    <property type="evidence" value="ECO:0007669"/>
    <property type="project" value="TreeGrafter"/>
</dbReference>
<comment type="subcellular location">
    <subcellularLocation>
        <location evidence="1">Nucleus envelope</location>
    </subcellularLocation>
</comment>
<evidence type="ECO:0000256" key="1">
    <source>
        <dbReference type="ARBA" id="ARBA00004259"/>
    </source>
</evidence>
<evidence type="ECO:0000313" key="4">
    <source>
        <dbReference type="EMBL" id="KAG6474873.1"/>
    </source>
</evidence>
<comment type="caution">
    <text evidence="4">The sequence shown here is derived from an EMBL/GenBank/DDBJ whole genome shotgun (WGS) entry which is preliminary data.</text>
</comment>
<name>A0A8J5CFF5_ZINOF</name>
<dbReference type="GO" id="GO:0016973">
    <property type="term" value="P:poly(A)+ mRNA export from nucleus"/>
    <property type="evidence" value="ECO:0007669"/>
    <property type="project" value="TreeGrafter"/>
</dbReference>
<protein>
    <submittedName>
        <fullName evidence="4">Uncharacterized protein</fullName>
    </submittedName>
</protein>
<sequence length="66" mass="7344">MANDQEMSGWTELLHSSTKLLEHAGPSSHFPPLQRNLDQLESLSKKLKSKTLRAEAPSQSISATRQ</sequence>
<keyword evidence="3" id="KW-0539">Nucleus</keyword>
<dbReference type="PANTHER" id="PTHR11225:SF4">
    <property type="entry name" value="NUCLEAR PORE COMPLEX PROTEIN NUP93"/>
    <property type="match status" value="1"/>
</dbReference>
<proteinExistence type="inferred from homology"/>
<dbReference type="GO" id="GO:0005643">
    <property type="term" value="C:nuclear pore"/>
    <property type="evidence" value="ECO:0007669"/>
    <property type="project" value="InterPro"/>
</dbReference>
<reference evidence="4 5" key="1">
    <citation type="submission" date="2020-08" db="EMBL/GenBank/DDBJ databases">
        <title>Plant Genome Project.</title>
        <authorList>
            <person name="Zhang R.-G."/>
        </authorList>
    </citation>
    <scope>NUCLEOTIDE SEQUENCE [LARGE SCALE GENOMIC DNA]</scope>
    <source>
        <tissue evidence="4">Rhizome</tissue>
    </source>
</reference>
<dbReference type="EMBL" id="JACMSC010000018">
    <property type="protein sequence ID" value="KAG6474873.1"/>
    <property type="molecule type" value="Genomic_DNA"/>
</dbReference>
<gene>
    <name evidence="4" type="ORF">ZIOFF_064089</name>
</gene>
<dbReference type="AlphaFoldDB" id="A0A8J5CFF5"/>
<dbReference type="Proteomes" id="UP000734854">
    <property type="component" value="Unassembled WGS sequence"/>
</dbReference>
<keyword evidence="5" id="KW-1185">Reference proteome</keyword>
<organism evidence="4 5">
    <name type="scientific">Zingiber officinale</name>
    <name type="common">Ginger</name>
    <name type="synonym">Amomum zingiber</name>
    <dbReference type="NCBI Taxonomy" id="94328"/>
    <lineage>
        <taxon>Eukaryota</taxon>
        <taxon>Viridiplantae</taxon>
        <taxon>Streptophyta</taxon>
        <taxon>Embryophyta</taxon>
        <taxon>Tracheophyta</taxon>
        <taxon>Spermatophyta</taxon>
        <taxon>Magnoliopsida</taxon>
        <taxon>Liliopsida</taxon>
        <taxon>Zingiberales</taxon>
        <taxon>Zingiberaceae</taxon>
        <taxon>Zingiber</taxon>
    </lineage>
</organism>
<evidence type="ECO:0000256" key="2">
    <source>
        <dbReference type="ARBA" id="ARBA00010186"/>
    </source>
</evidence>
<accession>A0A8J5CFF5</accession>
<dbReference type="InterPro" id="IPR007231">
    <property type="entry name" value="Nucleoporin_int_Nup93/Nic96"/>
</dbReference>
<evidence type="ECO:0000256" key="3">
    <source>
        <dbReference type="ARBA" id="ARBA00023242"/>
    </source>
</evidence>
<evidence type="ECO:0000313" key="5">
    <source>
        <dbReference type="Proteomes" id="UP000734854"/>
    </source>
</evidence>
<comment type="similarity">
    <text evidence="2">Belongs to the nucleoporin interacting component (NIC) family.</text>
</comment>
<dbReference type="PANTHER" id="PTHR11225">
    <property type="entry name" value="NUCLEAR PORE COMPLEX PROTEIN NUP93 NUCLEOPORIN NUP93 DEAD EYE PROTEIN"/>
    <property type="match status" value="1"/>
</dbReference>
<dbReference type="GO" id="GO:0017056">
    <property type="term" value="F:structural constituent of nuclear pore"/>
    <property type="evidence" value="ECO:0007669"/>
    <property type="project" value="InterPro"/>
</dbReference>